<dbReference type="GO" id="GO:0032259">
    <property type="term" value="P:methylation"/>
    <property type="evidence" value="ECO:0007669"/>
    <property type="project" value="UniProtKB-KW"/>
</dbReference>
<comment type="caution">
    <text evidence="4">The sequence shown here is derived from an EMBL/GenBank/DDBJ whole genome shotgun (WGS) entry which is preliminary data.</text>
</comment>
<dbReference type="InterPro" id="IPR029063">
    <property type="entry name" value="SAM-dependent_MTases_sf"/>
</dbReference>
<evidence type="ECO:0000256" key="1">
    <source>
        <dbReference type="ARBA" id="ARBA00022603"/>
    </source>
</evidence>
<feature type="domain" description="Methyltransferase" evidence="3">
    <location>
        <begin position="45"/>
        <end position="133"/>
    </location>
</feature>
<evidence type="ECO:0000259" key="3">
    <source>
        <dbReference type="Pfam" id="PF13649"/>
    </source>
</evidence>
<dbReference type="Pfam" id="PF13649">
    <property type="entry name" value="Methyltransf_25"/>
    <property type="match status" value="1"/>
</dbReference>
<dbReference type="PANTHER" id="PTHR43861:SF1">
    <property type="entry name" value="TRANS-ACONITATE 2-METHYLTRANSFERASE"/>
    <property type="match status" value="1"/>
</dbReference>
<keyword evidence="5" id="KW-1185">Reference proteome</keyword>
<dbReference type="Proteomes" id="UP001286174">
    <property type="component" value="Unassembled WGS sequence"/>
</dbReference>
<dbReference type="RefSeq" id="WP_370596610.1">
    <property type="nucleotide sequence ID" value="NZ_JALBUR010000040.1"/>
</dbReference>
<evidence type="ECO:0000256" key="2">
    <source>
        <dbReference type="ARBA" id="ARBA00022679"/>
    </source>
</evidence>
<reference evidence="4 5" key="1">
    <citation type="submission" date="2022-03" db="EMBL/GenBank/DDBJ databases">
        <title>Novel taxa within the pig intestine.</title>
        <authorList>
            <person name="Wylensek D."/>
            <person name="Bishof K."/>
            <person name="Afrizal A."/>
            <person name="Clavel T."/>
        </authorList>
    </citation>
    <scope>NUCLEOTIDE SEQUENCE [LARGE SCALE GENOMIC DNA]</scope>
    <source>
        <strain evidence="4 5">CLA-KB-P133</strain>
    </source>
</reference>
<name>A0AB35U9P1_9FIRM</name>
<keyword evidence="1 4" id="KW-0489">Methyltransferase</keyword>
<evidence type="ECO:0000313" key="4">
    <source>
        <dbReference type="EMBL" id="MDX8420480.1"/>
    </source>
</evidence>
<keyword evidence="2" id="KW-0808">Transferase</keyword>
<dbReference type="EMBL" id="JALBUR010000040">
    <property type="protein sequence ID" value="MDX8420480.1"/>
    <property type="molecule type" value="Genomic_DNA"/>
</dbReference>
<dbReference type="Gene3D" id="3.40.50.150">
    <property type="entry name" value="Vaccinia Virus protein VP39"/>
    <property type="match status" value="1"/>
</dbReference>
<gene>
    <name evidence="4" type="ORF">MOZ60_10325</name>
</gene>
<dbReference type="SUPFAM" id="SSF53335">
    <property type="entry name" value="S-adenosyl-L-methionine-dependent methyltransferases"/>
    <property type="match status" value="1"/>
</dbReference>
<accession>A0AB35U9P1</accession>
<proteinExistence type="predicted"/>
<sequence length="202" mass="23460">MDHGTMKTLTYYNEKTDEFVFGTQTVDFHDTQDLFLSFLPKGSSILDFGCGSGRDTRYFLEKGYHVVATDGSEELCKVASAYTGVQVRKLLFQELQDENCYDGIWACSSILHVGRTEQPDIFRRMILALKEQGYIYTSFKYGAFEGFRGERYFTDFDEAGFRDFIRAFPELTIEKMWVTSDVRPERSNEKWLNIILRKSIIS</sequence>
<dbReference type="InterPro" id="IPR041698">
    <property type="entry name" value="Methyltransf_25"/>
</dbReference>
<organism evidence="4 5">
    <name type="scientific">Grylomicrobium aquisgranensis</name>
    <dbReference type="NCBI Taxonomy" id="2926318"/>
    <lineage>
        <taxon>Bacteria</taxon>
        <taxon>Bacillati</taxon>
        <taxon>Bacillota</taxon>
        <taxon>Erysipelotrichia</taxon>
        <taxon>Erysipelotrichales</taxon>
        <taxon>Erysipelotrichaceae</taxon>
        <taxon>Grylomicrobium</taxon>
    </lineage>
</organism>
<dbReference type="AlphaFoldDB" id="A0AB35U9P1"/>
<evidence type="ECO:0000313" key="5">
    <source>
        <dbReference type="Proteomes" id="UP001286174"/>
    </source>
</evidence>
<protein>
    <submittedName>
        <fullName evidence="4">Class I SAM-dependent methyltransferase</fullName>
    </submittedName>
</protein>
<dbReference type="GO" id="GO:0008168">
    <property type="term" value="F:methyltransferase activity"/>
    <property type="evidence" value="ECO:0007669"/>
    <property type="project" value="UniProtKB-KW"/>
</dbReference>
<dbReference type="PANTHER" id="PTHR43861">
    <property type="entry name" value="TRANS-ACONITATE 2-METHYLTRANSFERASE-RELATED"/>
    <property type="match status" value="1"/>
</dbReference>
<dbReference type="CDD" id="cd02440">
    <property type="entry name" value="AdoMet_MTases"/>
    <property type="match status" value="1"/>
</dbReference>